<dbReference type="Proteomes" id="UP000092598">
    <property type="component" value="Chromosome"/>
</dbReference>
<dbReference type="SUPFAM" id="SSF50129">
    <property type="entry name" value="GroES-like"/>
    <property type="match status" value="1"/>
</dbReference>
<evidence type="ECO:0000313" key="3">
    <source>
        <dbReference type="EMBL" id="ANS70210.1"/>
    </source>
</evidence>
<feature type="domain" description="Enoyl reductase (ER)" evidence="2">
    <location>
        <begin position="14"/>
        <end position="327"/>
    </location>
</feature>
<dbReference type="Pfam" id="PF08240">
    <property type="entry name" value="ADH_N"/>
    <property type="match status" value="1"/>
</dbReference>
<dbReference type="SUPFAM" id="SSF51735">
    <property type="entry name" value="NAD(P)-binding Rossmann-fold domains"/>
    <property type="match status" value="1"/>
</dbReference>
<keyword evidence="1" id="KW-0521">NADP</keyword>
<dbReference type="STRING" id="1915.SLINC_7986"/>
<dbReference type="KEGG" id="sls:SLINC_7986"/>
<evidence type="ECO:0000313" key="4">
    <source>
        <dbReference type="Proteomes" id="UP000092598"/>
    </source>
</evidence>
<dbReference type="InterPro" id="IPR036291">
    <property type="entry name" value="NAD(P)-bd_dom_sf"/>
</dbReference>
<gene>
    <name evidence="3" type="ORF">SLINC_7986</name>
</gene>
<dbReference type="InterPro" id="IPR013149">
    <property type="entry name" value="ADH-like_C"/>
</dbReference>
<dbReference type="PANTHER" id="PTHR44154:SF1">
    <property type="entry name" value="QUINONE OXIDOREDUCTASE"/>
    <property type="match status" value="1"/>
</dbReference>
<dbReference type="PANTHER" id="PTHR44154">
    <property type="entry name" value="QUINONE OXIDOREDUCTASE"/>
    <property type="match status" value="1"/>
</dbReference>
<dbReference type="PATRIC" id="fig|1915.4.peg.8796"/>
<dbReference type="SMART" id="SM00829">
    <property type="entry name" value="PKS_ER"/>
    <property type="match status" value="1"/>
</dbReference>
<dbReference type="AlphaFoldDB" id="A0A1B1MNL9"/>
<dbReference type="Pfam" id="PF00107">
    <property type="entry name" value="ADH_zinc_N"/>
    <property type="match status" value="1"/>
</dbReference>
<protein>
    <submittedName>
        <fullName evidence="3">Oxidoreductase</fullName>
    </submittedName>
</protein>
<dbReference type="InterPro" id="IPR013154">
    <property type="entry name" value="ADH-like_N"/>
</dbReference>
<dbReference type="InterPro" id="IPR020843">
    <property type="entry name" value="ER"/>
</dbReference>
<keyword evidence="4" id="KW-1185">Reference proteome</keyword>
<dbReference type="EMBL" id="CP016438">
    <property type="protein sequence ID" value="ANS70210.1"/>
    <property type="molecule type" value="Genomic_DNA"/>
</dbReference>
<dbReference type="GO" id="GO:0016491">
    <property type="term" value="F:oxidoreductase activity"/>
    <property type="evidence" value="ECO:0007669"/>
    <property type="project" value="InterPro"/>
</dbReference>
<proteinExistence type="predicted"/>
<evidence type="ECO:0000256" key="1">
    <source>
        <dbReference type="ARBA" id="ARBA00022857"/>
    </source>
</evidence>
<dbReference type="InterPro" id="IPR011032">
    <property type="entry name" value="GroES-like_sf"/>
</dbReference>
<organism evidence="3 4">
    <name type="scientific">Streptomyces lincolnensis</name>
    <dbReference type="NCBI Taxonomy" id="1915"/>
    <lineage>
        <taxon>Bacteria</taxon>
        <taxon>Bacillati</taxon>
        <taxon>Actinomycetota</taxon>
        <taxon>Actinomycetes</taxon>
        <taxon>Kitasatosporales</taxon>
        <taxon>Streptomycetaceae</taxon>
        <taxon>Streptomyces</taxon>
    </lineage>
</organism>
<name>A0A1B1MNL9_STRLN</name>
<dbReference type="InterPro" id="IPR051603">
    <property type="entry name" value="Zinc-ADH_QOR/CCCR"/>
</dbReference>
<evidence type="ECO:0000259" key="2">
    <source>
        <dbReference type="SMART" id="SM00829"/>
    </source>
</evidence>
<sequence length="330" mass="34521">MPKTMRAIVLTRPVAPDQLTVTDVPVPDVRPGWVRLRIKAFGVNESEVTSRQGESDPDFSFPRILGIEGVGIVDAAPDGSGLTPGQKVATMMGGMGRSYDGSYAEYTLVPVGQVIPFDTDLPWETVGALPEMFQTAYGSLTTGLGLRPGQTLLIRGGTSTVGLSAAALAKDMGATVLSTTRRADRTEVLREYGADHALVDDGELADRVRELCPGGVDAALELVGGPALPDTLRAVRPGGTVCFTGSLSGEWTIPDFSPFAVIPIGVRLTVYGGGATDLPAAVLDRQLRSIAAGRLKPAVAKVHHGLDQVPRAHIDLESGGAPGKHVVVLD</sequence>
<dbReference type="Gene3D" id="3.90.180.10">
    <property type="entry name" value="Medium-chain alcohol dehydrogenases, catalytic domain"/>
    <property type="match status" value="1"/>
</dbReference>
<accession>A0A1B1MNL9</accession>
<reference evidence="3 4" key="1">
    <citation type="submission" date="2016-07" db="EMBL/GenBank/DDBJ databases">
        <title>Enhancement of antibiotic productionsby engineered nitrateutilization in actinobacteria.</title>
        <authorList>
            <person name="Meng S.C."/>
        </authorList>
    </citation>
    <scope>NUCLEOTIDE SEQUENCE [LARGE SCALE GENOMIC DNA]</scope>
    <source>
        <strain evidence="3 4">NRRL 2936</strain>
    </source>
</reference>